<sequence length="465" mass="52380">MQTIRITLFKSKDVKRKVTVLPDNEIKDKYIYLLCVITAWLPGAGTSACVYFYLRGSKGRSNVHKCEGCPENPFHHRVFKLVPYYVSSLTRFLQEVYVRDIQTEQTWHCVHNNWLAVSHGNGEVCVAIPALTPRQASLQQSYQFLFKLKSLVRVCSFTSPFFKPVYNTYNRVYRLTVRFTVMVFIMAFITVIDAPKEGIQQSLDDPKYKGGSALFLGLISGSIVFGLQLVADNIFALIHPKPATIQPRKEPLDLDTVVLDGEAEMLAQRNAEALTVRLLMDKVCGRKYGNQESAEASTKSEVRQYVPVAECQCFGLYRTHVKRTTCPGVTTTGTRDYLLDEFKADQPAPDSTYPPKRSSESGGRYRNTDARLAMESEYPRTTNDVGGERDCNMSADISSDSSSTMDSGSENSEGSASGSESDGGKFIFPQEDEKWFVDFYENIQQARQRLEDKKKNPKSGDKRCC</sequence>
<feature type="transmembrane region" description="Helical" evidence="2">
    <location>
        <begin position="212"/>
        <end position="231"/>
    </location>
</feature>
<feature type="transmembrane region" description="Helical" evidence="2">
    <location>
        <begin position="30"/>
        <end position="54"/>
    </location>
</feature>
<keyword evidence="2" id="KW-0812">Transmembrane</keyword>
<evidence type="ECO:0000313" key="3">
    <source>
        <dbReference type="EMBL" id="KAK7492165.1"/>
    </source>
</evidence>
<protein>
    <submittedName>
        <fullName evidence="3">Uncharacterized protein</fullName>
    </submittedName>
</protein>
<evidence type="ECO:0000256" key="2">
    <source>
        <dbReference type="SAM" id="Phobius"/>
    </source>
</evidence>
<evidence type="ECO:0000313" key="4">
    <source>
        <dbReference type="Proteomes" id="UP001519460"/>
    </source>
</evidence>
<dbReference type="PANTHER" id="PTHR10877">
    <property type="entry name" value="POLYCYSTIN FAMILY MEMBER"/>
    <property type="match status" value="1"/>
</dbReference>
<dbReference type="SUPFAM" id="SSF49723">
    <property type="entry name" value="Lipase/lipooxygenase domain (PLAT/LH2 domain)"/>
    <property type="match status" value="1"/>
</dbReference>
<dbReference type="InterPro" id="IPR036392">
    <property type="entry name" value="PLAT/LH2_dom_sf"/>
</dbReference>
<dbReference type="Proteomes" id="UP001519460">
    <property type="component" value="Unassembled WGS sequence"/>
</dbReference>
<comment type="caution">
    <text evidence="3">The sequence shown here is derived from an EMBL/GenBank/DDBJ whole genome shotgun (WGS) entry which is preliminary data.</text>
</comment>
<name>A0ABD0KYI3_9CAEN</name>
<dbReference type="PANTHER" id="PTHR10877:SF183">
    <property type="entry name" value="AT14535P-RELATED"/>
    <property type="match status" value="1"/>
</dbReference>
<evidence type="ECO:0000256" key="1">
    <source>
        <dbReference type="SAM" id="MobiDB-lite"/>
    </source>
</evidence>
<keyword evidence="4" id="KW-1185">Reference proteome</keyword>
<gene>
    <name evidence="3" type="ORF">BaRGS_00016639</name>
</gene>
<keyword evidence="2" id="KW-1133">Transmembrane helix</keyword>
<proteinExistence type="predicted"/>
<dbReference type="EMBL" id="JACVVK020000106">
    <property type="protein sequence ID" value="KAK7492165.1"/>
    <property type="molecule type" value="Genomic_DNA"/>
</dbReference>
<dbReference type="AlphaFoldDB" id="A0ABD0KYI3"/>
<feature type="compositionally biased region" description="Basic and acidic residues" evidence="1">
    <location>
        <begin position="366"/>
        <end position="378"/>
    </location>
</feature>
<organism evidence="3 4">
    <name type="scientific">Batillaria attramentaria</name>
    <dbReference type="NCBI Taxonomy" id="370345"/>
    <lineage>
        <taxon>Eukaryota</taxon>
        <taxon>Metazoa</taxon>
        <taxon>Spiralia</taxon>
        <taxon>Lophotrochozoa</taxon>
        <taxon>Mollusca</taxon>
        <taxon>Gastropoda</taxon>
        <taxon>Caenogastropoda</taxon>
        <taxon>Sorbeoconcha</taxon>
        <taxon>Cerithioidea</taxon>
        <taxon>Batillariidae</taxon>
        <taxon>Batillaria</taxon>
    </lineage>
</organism>
<feature type="compositionally biased region" description="Low complexity" evidence="1">
    <location>
        <begin position="394"/>
        <end position="420"/>
    </location>
</feature>
<dbReference type="InterPro" id="IPR051223">
    <property type="entry name" value="Polycystin"/>
</dbReference>
<feature type="transmembrane region" description="Helical" evidence="2">
    <location>
        <begin position="172"/>
        <end position="192"/>
    </location>
</feature>
<feature type="region of interest" description="Disordered" evidence="1">
    <location>
        <begin position="342"/>
        <end position="427"/>
    </location>
</feature>
<accession>A0ABD0KYI3</accession>
<keyword evidence="2" id="KW-0472">Membrane</keyword>
<reference evidence="3 4" key="1">
    <citation type="journal article" date="2023" name="Sci. Data">
        <title>Genome assembly of the Korean intertidal mud-creeper Batillaria attramentaria.</title>
        <authorList>
            <person name="Patra A.K."/>
            <person name="Ho P.T."/>
            <person name="Jun S."/>
            <person name="Lee S.J."/>
            <person name="Kim Y."/>
            <person name="Won Y.J."/>
        </authorList>
    </citation>
    <scope>NUCLEOTIDE SEQUENCE [LARGE SCALE GENOMIC DNA]</scope>
    <source>
        <strain evidence="3">Wonlab-2016</strain>
    </source>
</reference>